<feature type="signal peptide" evidence="1">
    <location>
        <begin position="1"/>
        <end position="18"/>
    </location>
</feature>
<evidence type="ECO:0000256" key="1">
    <source>
        <dbReference type="SAM" id="SignalP"/>
    </source>
</evidence>
<keyword evidence="3" id="KW-1185">Reference proteome</keyword>
<dbReference type="RefSeq" id="WP_200755169.1">
    <property type="nucleotide sequence ID" value="NZ_AP023322.1"/>
</dbReference>
<protein>
    <recommendedName>
        <fullName evidence="4">Lipocalin-like domain-containing protein</fullName>
    </recommendedName>
</protein>
<dbReference type="KEGG" id="copr:Cop2CBH44_30940"/>
<accession>A0A7G1I2B0</accession>
<dbReference type="AlphaFoldDB" id="A0A7G1I2B0"/>
<dbReference type="EMBL" id="AP023322">
    <property type="protein sequence ID" value="BCI64741.1"/>
    <property type="molecule type" value="Genomic_DNA"/>
</dbReference>
<sequence length="621" mass="67932">MRKILLSVSSLLFTVAVAAQTEINKDTLSGNWAVLSGGPGMDMVGQISTNDENEIFFTQDFYSSETNLWTAYNGEKFNGYPSKSSIQVNGNACFIMHKINSAGERLLTVYSDYGYFDRSSSSMVATSDGGVLLALKMRLADKGPDADGKKIMLNLHTSADDSYVYTIEEKDLPVDSEHGWIYKGYVLKLDKDGKVEWCKNVWADYEPVKVNNVSKTCSNMFDFDGAVEGPDGNFYIAGKFARPLNIEGTDKVFEPDNVPENWNYDYVQNPVGDLFLLKLDVEGNYKWTMTHKDGSFVNLENPVNMAVDDEAVYLMGYMNGSLTEEQTTTFGDKAVQVPNDRSHLFYIKVNCETNNNATDETVAVEYAKLLNGTKDAAGRQRIKPMFVEVAEGKIILGGSFTGSINNGDTEILKNSVTTNTLHGYVITASAQTGNFEAAKENYYKLGISETESAHLVGDSIYVSGYTLSSGGWLVSMHKETLAEGTYYQLFTGGGASTGQGGALVEGNKYVMFGRGRTTPFVVKGLEPLSSTENSWDVLVCGFTLPNVEIPTGVNSAVSDADTFVAYASQGKIVVKAAESCLVNIYNAAGRLMKSFRAECGNITIDMPRGFYIVNGKKVVVY</sequence>
<keyword evidence="1" id="KW-0732">Signal</keyword>
<gene>
    <name evidence="2" type="ORF">Cop2CBH44_30940</name>
</gene>
<evidence type="ECO:0000313" key="2">
    <source>
        <dbReference type="EMBL" id="BCI64741.1"/>
    </source>
</evidence>
<organism evidence="2 3">
    <name type="scientific">Coprobacter secundus subsp. similis</name>
    <dbReference type="NCBI Taxonomy" id="2751153"/>
    <lineage>
        <taxon>Bacteria</taxon>
        <taxon>Pseudomonadati</taxon>
        <taxon>Bacteroidota</taxon>
        <taxon>Bacteroidia</taxon>
        <taxon>Bacteroidales</taxon>
        <taxon>Barnesiellaceae</taxon>
        <taxon>Coprobacter</taxon>
    </lineage>
</organism>
<evidence type="ECO:0000313" key="3">
    <source>
        <dbReference type="Proteomes" id="UP000594042"/>
    </source>
</evidence>
<name>A0A7G1I2B0_9BACT</name>
<evidence type="ECO:0008006" key="4">
    <source>
        <dbReference type="Google" id="ProtNLM"/>
    </source>
</evidence>
<feature type="chain" id="PRO_5028894225" description="Lipocalin-like domain-containing protein" evidence="1">
    <location>
        <begin position="19"/>
        <end position="621"/>
    </location>
</feature>
<reference evidence="3" key="1">
    <citation type="submission" date="2020-07" db="EMBL/GenBank/DDBJ databases">
        <title>Complete genome sequencing of Coprobacter sp. strain 2CBH44.</title>
        <authorList>
            <person name="Sakamoto M."/>
            <person name="Murakami T."/>
            <person name="Mori H."/>
        </authorList>
    </citation>
    <scope>NUCLEOTIDE SEQUENCE [LARGE SCALE GENOMIC DNA]</scope>
    <source>
        <strain evidence="3">2CBH44</strain>
    </source>
</reference>
<dbReference type="Proteomes" id="UP000594042">
    <property type="component" value="Chromosome"/>
</dbReference>
<proteinExistence type="predicted"/>